<accession>A0ABQ4N6T0</accession>
<sequence>MAVTKDKQFVTARHTLQSIWKIGLTGTKQKEMVVNGPSEVCERMEKGMKRFFL</sequence>
<gene>
    <name evidence="1" type="ORF">PACILC2_24850</name>
</gene>
<evidence type="ECO:0000313" key="2">
    <source>
        <dbReference type="Proteomes" id="UP000680304"/>
    </source>
</evidence>
<dbReference type="EMBL" id="BOVJ01000075">
    <property type="protein sequence ID" value="GIQ63917.1"/>
    <property type="molecule type" value="Genomic_DNA"/>
</dbReference>
<comment type="caution">
    <text evidence="1">The sequence shown here is derived from an EMBL/GenBank/DDBJ whole genome shotgun (WGS) entry which is preliminary data.</text>
</comment>
<reference evidence="1 2" key="1">
    <citation type="submission" date="2021-04" db="EMBL/GenBank/DDBJ databases">
        <title>Draft genome sequence of Paenibacillus cisolokensis, LC2-13A.</title>
        <authorList>
            <person name="Uke A."/>
            <person name="Chhe C."/>
            <person name="Baramee S."/>
            <person name="Kosugi A."/>
        </authorList>
    </citation>
    <scope>NUCLEOTIDE SEQUENCE [LARGE SCALE GENOMIC DNA]</scope>
    <source>
        <strain evidence="1 2">LC2-13A</strain>
    </source>
</reference>
<organism evidence="1 2">
    <name type="scientific">Paenibacillus cisolokensis</name>
    <dbReference type="NCBI Taxonomy" id="1658519"/>
    <lineage>
        <taxon>Bacteria</taxon>
        <taxon>Bacillati</taxon>
        <taxon>Bacillota</taxon>
        <taxon>Bacilli</taxon>
        <taxon>Bacillales</taxon>
        <taxon>Paenibacillaceae</taxon>
        <taxon>Paenibacillus</taxon>
    </lineage>
</organism>
<name>A0ABQ4N6T0_9BACL</name>
<protein>
    <submittedName>
        <fullName evidence="1">Uncharacterized protein</fullName>
    </submittedName>
</protein>
<dbReference type="Proteomes" id="UP000680304">
    <property type="component" value="Unassembled WGS sequence"/>
</dbReference>
<proteinExistence type="predicted"/>
<keyword evidence="2" id="KW-1185">Reference proteome</keyword>
<evidence type="ECO:0000313" key="1">
    <source>
        <dbReference type="EMBL" id="GIQ63917.1"/>
    </source>
</evidence>